<evidence type="ECO:0000313" key="2">
    <source>
        <dbReference type="EMBL" id="MCZ2721230.1"/>
    </source>
</evidence>
<dbReference type="PANTHER" id="PTHR43155">
    <property type="entry name" value="CYCLIC DI-GMP PHOSPHODIESTERASE PA4108-RELATED"/>
    <property type="match status" value="1"/>
</dbReference>
<accession>A0ABT4JSK5</accession>
<dbReference type="EMBL" id="JAPUBN010000011">
    <property type="protein sequence ID" value="MCZ2721230.1"/>
    <property type="molecule type" value="Genomic_DNA"/>
</dbReference>
<dbReference type="SMART" id="SM00471">
    <property type="entry name" value="HDc"/>
    <property type="match status" value="1"/>
</dbReference>
<dbReference type="RefSeq" id="WP_269123820.1">
    <property type="nucleotide sequence ID" value="NZ_JAPUBN010000011.1"/>
</dbReference>
<sequence length="324" mass="35206">MGIFDRVGQLVRSQPATSKALAPESNQQMLEAHLSSLLASLLTMAWFVEARDPYTGGHLWRVSRFALLLAETSGLNKAQAAQISLGGFLHDLGKIGIPDAILGKTSRLTDDEYDVIKTHPEMGFRMLGGHPLADFVKDAVLLHHERPDGKGYPRGLLEDEIPLMAKIVGLCDAFDAMTSSRPYRSGMPIEKALSIIESNLGTQFDAKLGSLFIDLGRQKQLDLIVGYSDDGIPLEQCQACGLTLVIHKEHKAGDHLFCRQCTGEFVLDDVNGSLSPIATGRRGSASDLEPHLDQQLIANTVKQSIAAMPITDLTQAVMSNFKSS</sequence>
<comment type="caution">
    <text evidence="2">The sequence shown here is derived from an EMBL/GenBank/DDBJ whole genome shotgun (WGS) entry which is preliminary data.</text>
</comment>
<dbReference type="CDD" id="cd00077">
    <property type="entry name" value="HDc"/>
    <property type="match status" value="1"/>
</dbReference>
<evidence type="ECO:0000313" key="3">
    <source>
        <dbReference type="Proteomes" id="UP001149719"/>
    </source>
</evidence>
<name>A0ABT4JSK5_9GAMM</name>
<keyword evidence="3" id="KW-1185">Reference proteome</keyword>
<feature type="domain" description="HD-GYP" evidence="1">
    <location>
        <begin position="33"/>
        <end position="229"/>
    </location>
</feature>
<dbReference type="Gene3D" id="1.10.3210.10">
    <property type="entry name" value="Hypothetical protein af1432"/>
    <property type="match status" value="1"/>
</dbReference>
<dbReference type="PANTHER" id="PTHR43155:SF2">
    <property type="entry name" value="CYCLIC DI-GMP PHOSPHODIESTERASE PA4108"/>
    <property type="match status" value="1"/>
</dbReference>
<organism evidence="2 3">
    <name type="scientific">Marinomonas phaeophyticola</name>
    <dbReference type="NCBI Taxonomy" id="3004091"/>
    <lineage>
        <taxon>Bacteria</taxon>
        <taxon>Pseudomonadati</taxon>
        <taxon>Pseudomonadota</taxon>
        <taxon>Gammaproteobacteria</taxon>
        <taxon>Oceanospirillales</taxon>
        <taxon>Oceanospirillaceae</taxon>
        <taxon>Marinomonas</taxon>
    </lineage>
</organism>
<dbReference type="PROSITE" id="PS51832">
    <property type="entry name" value="HD_GYP"/>
    <property type="match status" value="1"/>
</dbReference>
<protein>
    <submittedName>
        <fullName evidence="2">HD-GYP domain-containing protein</fullName>
    </submittedName>
</protein>
<evidence type="ECO:0000259" key="1">
    <source>
        <dbReference type="PROSITE" id="PS51832"/>
    </source>
</evidence>
<dbReference type="InterPro" id="IPR003607">
    <property type="entry name" value="HD/PDEase_dom"/>
</dbReference>
<proteinExistence type="predicted"/>
<dbReference type="SUPFAM" id="SSF109604">
    <property type="entry name" value="HD-domain/PDEase-like"/>
    <property type="match status" value="1"/>
</dbReference>
<reference evidence="2" key="1">
    <citation type="submission" date="2022-12" db="EMBL/GenBank/DDBJ databases">
        <title>Marinomonas 15G1-11 sp. nov, isolated from marine algae.</title>
        <authorList>
            <person name="Butt M."/>
            <person name="Choi D.G."/>
            <person name="Kim J.M."/>
            <person name="Lee J.K."/>
            <person name="Baek J.H."/>
            <person name="Jeon C.O."/>
        </authorList>
    </citation>
    <scope>NUCLEOTIDE SEQUENCE</scope>
    <source>
        <strain evidence="2">15G1-11</strain>
    </source>
</reference>
<dbReference type="Pfam" id="PF13487">
    <property type="entry name" value="HD_5"/>
    <property type="match status" value="1"/>
</dbReference>
<dbReference type="InterPro" id="IPR037522">
    <property type="entry name" value="HD_GYP_dom"/>
</dbReference>
<dbReference type="Proteomes" id="UP001149719">
    <property type="component" value="Unassembled WGS sequence"/>
</dbReference>
<gene>
    <name evidence="2" type="ORF">O1D97_06095</name>
</gene>